<name>A3UA95_CROAH</name>
<dbReference type="GeneID" id="89454092"/>
<organism evidence="1 2">
    <name type="scientific">Croceibacter atlanticus (strain ATCC BAA-628 / JCM 21780 / CIP 108009 / IAM 15332 / KCTC 12090 / HTCC2559)</name>
    <dbReference type="NCBI Taxonomy" id="216432"/>
    <lineage>
        <taxon>Bacteria</taxon>
        <taxon>Pseudomonadati</taxon>
        <taxon>Bacteroidota</taxon>
        <taxon>Flavobacteriia</taxon>
        <taxon>Flavobacteriales</taxon>
        <taxon>Flavobacteriaceae</taxon>
        <taxon>Croceibacter</taxon>
    </lineage>
</organism>
<reference evidence="1 2" key="1">
    <citation type="journal article" date="2010" name="J. Bacteriol.">
        <title>The complete genome sequence of Croceibacter atlanticus HTCC2559T.</title>
        <authorList>
            <person name="Oh H.M."/>
            <person name="Kang I."/>
            <person name="Ferriera S."/>
            <person name="Giovannoni S.J."/>
            <person name="Cho J.C."/>
        </authorList>
    </citation>
    <scope>NUCLEOTIDE SEQUENCE [LARGE SCALE GENOMIC DNA]</scope>
    <source>
        <strain evidence="2">ATCC BAA-628 / HTCC2559 / KCTC 12090</strain>
    </source>
</reference>
<dbReference type="InterPro" id="IPR046578">
    <property type="entry name" value="DUF6638"/>
</dbReference>
<dbReference type="RefSeq" id="WP_013188112.1">
    <property type="nucleotide sequence ID" value="NC_014230.1"/>
</dbReference>
<keyword evidence="2" id="KW-1185">Reference proteome</keyword>
<dbReference type="AlphaFoldDB" id="A3UA95"/>
<gene>
    <name evidence="1" type="ordered locus">CA2559_11863</name>
</gene>
<evidence type="ECO:0000313" key="1">
    <source>
        <dbReference type="EMBL" id="EAP86731.1"/>
    </source>
</evidence>
<dbReference type="EMBL" id="CP002046">
    <property type="protein sequence ID" value="EAP86731.1"/>
    <property type="molecule type" value="Genomic_DNA"/>
</dbReference>
<dbReference type="HOGENOM" id="CLU_665183_0_0_10"/>
<protein>
    <submittedName>
        <fullName evidence="1">Uncharacterized protein</fullName>
    </submittedName>
</protein>
<dbReference type="STRING" id="216432.CA2559_11863"/>
<dbReference type="Pfam" id="PF20343">
    <property type="entry name" value="DUF6638"/>
    <property type="match status" value="1"/>
</dbReference>
<evidence type="ECO:0000313" key="2">
    <source>
        <dbReference type="Proteomes" id="UP000002297"/>
    </source>
</evidence>
<dbReference type="Proteomes" id="UP000002297">
    <property type="component" value="Chromosome"/>
</dbReference>
<dbReference type="KEGG" id="cat:CA2559_11863"/>
<proteinExistence type="predicted"/>
<dbReference type="OrthoDB" id="8430253at2"/>
<dbReference type="eggNOG" id="ENOG502Z84F">
    <property type="taxonomic scope" value="Bacteria"/>
</dbReference>
<sequence length="413" mass="47974">MQKLKDAKLYKGELVSLNTPLVNRYNQCLKLIGIAPTALTQISVDGIGWSPEVAEEKGNLYYLNIGEANTNAIIISPEQHRKPVYFPFHSFDKDIMYGIFAAHKKAITDITRDGAICVDLDQFIDAFYHPLDLLKYKTISTGFRILNDLDKKQEEQLELIETFYEGNNFIDDQMHIKLLASAIKHGDLRQRKLKLTPLTYQTTSFYTKAFGGVFVLRDFIQTILIFEDDKNYKEAIKDTEQDVLIYKITDDELLDKLIDHSIITSDIEDEAKTERYARIKKFVLSRYLTHTDHSIKDILEDHILFKSYLHKINELDRNTVLCVDKFVAKSASVTETTKDQKQFFKALAKPHSSLQDEHLTLIWKLLLKIAPLDIVNLYYFEKELFYDHYKNWDASLKDWAIATIKEDLKSHSL</sequence>
<accession>A3UA95</accession>